<dbReference type="GO" id="GO:0005634">
    <property type="term" value="C:nucleus"/>
    <property type="evidence" value="ECO:0007669"/>
    <property type="project" value="TreeGrafter"/>
</dbReference>
<protein>
    <submittedName>
        <fullName evidence="2">Predicted protein</fullName>
    </submittedName>
</protein>
<dbReference type="InParanoid" id="D2W575"/>
<dbReference type="Gene3D" id="1.10.510.10">
    <property type="entry name" value="Transferase(Phosphotransferase) domain 1"/>
    <property type="match status" value="1"/>
</dbReference>
<dbReference type="AlphaFoldDB" id="D2W575"/>
<dbReference type="OrthoDB" id="10255738at2759"/>
<dbReference type="VEuPathDB" id="AmoebaDB:NAEGRDRAFT_54750"/>
<dbReference type="eggNOG" id="KOG4717">
    <property type="taxonomic scope" value="Eukaryota"/>
</dbReference>
<dbReference type="InterPro" id="IPR000719">
    <property type="entry name" value="Prot_kinase_dom"/>
</dbReference>
<organism evidence="3">
    <name type="scientific">Naegleria gruberi</name>
    <name type="common">Amoeba</name>
    <dbReference type="NCBI Taxonomy" id="5762"/>
    <lineage>
        <taxon>Eukaryota</taxon>
        <taxon>Discoba</taxon>
        <taxon>Heterolobosea</taxon>
        <taxon>Tetramitia</taxon>
        <taxon>Eutetramitia</taxon>
        <taxon>Vahlkampfiidae</taxon>
        <taxon>Naegleria</taxon>
    </lineage>
</organism>
<dbReference type="EMBL" id="GG739029">
    <property type="protein sequence ID" value="EFC35779.1"/>
    <property type="molecule type" value="Genomic_DNA"/>
</dbReference>
<dbReference type="KEGG" id="ngr:NAEGRDRAFT_54750"/>
<dbReference type="RefSeq" id="XP_002668523.1">
    <property type="nucleotide sequence ID" value="XM_002668477.1"/>
</dbReference>
<dbReference type="Proteomes" id="UP000006671">
    <property type="component" value="Unassembled WGS sequence"/>
</dbReference>
<feature type="domain" description="Protein kinase" evidence="1">
    <location>
        <begin position="1"/>
        <end position="292"/>
    </location>
</feature>
<gene>
    <name evidence="2" type="ORF">NAEGRDRAFT_54750</name>
</gene>
<dbReference type="GO" id="GO:0005524">
    <property type="term" value="F:ATP binding"/>
    <property type="evidence" value="ECO:0007669"/>
    <property type="project" value="InterPro"/>
</dbReference>
<dbReference type="GO" id="GO:0004674">
    <property type="term" value="F:protein serine/threonine kinase activity"/>
    <property type="evidence" value="ECO:0007669"/>
    <property type="project" value="TreeGrafter"/>
</dbReference>
<dbReference type="Pfam" id="PF00069">
    <property type="entry name" value="Pkinase"/>
    <property type="match status" value="1"/>
</dbReference>
<evidence type="ECO:0000313" key="3">
    <source>
        <dbReference type="Proteomes" id="UP000006671"/>
    </source>
</evidence>
<dbReference type="InterPro" id="IPR042266">
    <property type="entry name" value="PPPDE_sf"/>
</dbReference>
<dbReference type="PANTHER" id="PTHR44167:SF24">
    <property type="entry name" value="SERINE_THREONINE-PROTEIN KINASE CHK2"/>
    <property type="match status" value="1"/>
</dbReference>
<dbReference type="SMART" id="SM00220">
    <property type="entry name" value="S_TKc"/>
    <property type="match status" value="1"/>
</dbReference>
<keyword evidence="3" id="KW-1185">Reference proteome</keyword>
<reference evidence="2 3" key="1">
    <citation type="journal article" date="2010" name="Cell">
        <title>The genome of Naegleria gruberi illuminates early eukaryotic versatility.</title>
        <authorList>
            <person name="Fritz-Laylin L.K."/>
            <person name="Prochnik S.E."/>
            <person name="Ginger M.L."/>
            <person name="Dacks J.B."/>
            <person name="Carpenter M.L."/>
            <person name="Field M.C."/>
            <person name="Kuo A."/>
            <person name="Paredez A."/>
            <person name="Chapman J."/>
            <person name="Pham J."/>
            <person name="Shu S."/>
            <person name="Neupane R."/>
            <person name="Cipriano M."/>
            <person name="Mancuso J."/>
            <person name="Tu H."/>
            <person name="Salamov A."/>
            <person name="Lindquist E."/>
            <person name="Shapiro H."/>
            <person name="Lucas S."/>
            <person name="Grigoriev I.V."/>
            <person name="Cande W.Z."/>
            <person name="Fulton C."/>
            <person name="Rokhsar D.S."/>
            <person name="Dawson S.C."/>
        </authorList>
    </citation>
    <scope>NUCLEOTIDE SEQUENCE [LARGE SCALE GENOMIC DNA]</scope>
    <source>
        <strain evidence="2 3">NEG-M</strain>
    </source>
</reference>
<dbReference type="GO" id="GO:0044773">
    <property type="term" value="P:mitotic DNA damage checkpoint signaling"/>
    <property type="evidence" value="ECO:0007669"/>
    <property type="project" value="TreeGrafter"/>
</dbReference>
<dbReference type="GeneID" id="8847958"/>
<evidence type="ECO:0000313" key="2">
    <source>
        <dbReference type="EMBL" id="EFC35779.1"/>
    </source>
</evidence>
<dbReference type="PROSITE" id="PS50011">
    <property type="entry name" value="PROTEIN_KINASE_DOM"/>
    <property type="match status" value="1"/>
</dbReference>
<proteinExistence type="predicted"/>
<evidence type="ECO:0000259" key="1">
    <source>
        <dbReference type="PROSITE" id="PS50011"/>
    </source>
</evidence>
<dbReference type="PANTHER" id="PTHR44167">
    <property type="entry name" value="OVARIAN-SPECIFIC SERINE/THREONINE-PROTEIN KINASE LOK-RELATED"/>
    <property type="match status" value="1"/>
</dbReference>
<name>D2W575_NAEGR</name>
<sequence>MGSSHSSQTKIIVSTKQDLIKENPSILKLKNCANIEKIGQYEVPIGEKFYGVRQVSGNGNSEIIMTILTEYECNKHEKIRQQIVNQHEIVPIWDTGDYDMFLKYSISPKGTCNLNEYLTYYEPNLEESLKIYSQIEKGLLKLHSMNIIHGNLKPENILFFEEDFTFKLFDFKYSVLDNQPSEFRHSNEYTAPEVLLASQIVDKSADLFSLGCILFKLLTRQPLRIKGETFAQMMIREKRRIGVGKYIDETTKEIMGLHSNLLEHLKALLSVTNPSEAGIPPPAVIKTALTFLERDRVETVKKKLEKYYDFLKKNNRTPKDARMTGDLEVDAQNLVCEDRLLNREFMSSIVNLKSNKVNCEPFLRVKLLISDLGNSPFMTKLMSYFSNADMGIVHTGLLIGEWKIEWVNSSTVSIRSEQIESDKTLAIIDIGEIRGAENVKQTFRKLTEIICKYNGSVQYHQFKANCQHFTSEVLSALNLQLPKSECFDKYFDNLRNGKVDRAFSKTLRDSNGPTTTSTFLKLCNNSTRPYVTSESYGVENENQEYDVQIPIESWRLSQAEFKGVEMAKKKIRVCLKEFNITPEKVGYSESLDLEAQRYVCEDRFMHFHFVRPTMKKNSRIVSNIPAVVRVKLLVSSLGKHELTKKAMATFAAILNVNNYGVVHTGILIGEWKIEWYDNSLVRVECDSDQKLDTNNTIAAIDIGEIAGADNVKKAFELITKISCNYNATKNYSLLGANCQHFVSDLLEALNLTLPVSESFKIYFDKLKRGETDRTFFVNENLATLFKTCNITNPYIGLKNITFENRKSLDEFCHFLEHIKYFDIEAGQSDFWLLKAFDRSFVLVGEDEICLTFDSTGVKENGFFTTNGGRDQDSITHIKYSVKDVDFSDCVLKR</sequence>
<dbReference type="GO" id="GO:0005737">
    <property type="term" value="C:cytoplasm"/>
    <property type="evidence" value="ECO:0007669"/>
    <property type="project" value="TreeGrafter"/>
</dbReference>
<dbReference type="Gene3D" id="3.90.1720.30">
    <property type="entry name" value="PPPDE domains"/>
    <property type="match status" value="2"/>
</dbReference>
<accession>D2W575</accession>
<dbReference type="InterPro" id="IPR011009">
    <property type="entry name" value="Kinase-like_dom_sf"/>
</dbReference>
<dbReference type="SUPFAM" id="SSF56112">
    <property type="entry name" value="Protein kinase-like (PK-like)"/>
    <property type="match status" value="1"/>
</dbReference>